<evidence type="ECO:0000259" key="15">
    <source>
        <dbReference type="PROSITE" id="PS52004"/>
    </source>
</evidence>
<reference evidence="16 17" key="1">
    <citation type="submission" date="2024-10" db="EMBL/GenBank/DDBJ databases">
        <title>The Natural Products Discovery Center: Release of the First 8490 Sequenced Strains for Exploring Actinobacteria Biosynthetic Diversity.</title>
        <authorList>
            <person name="Kalkreuter E."/>
            <person name="Kautsar S.A."/>
            <person name="Yang D."/>
            <person name="Bader C.D."/>
            <person name="Teijaro C.N."/>
            <person name="Fluegel L."/>
            <person name="Davis C.M."/>
            <person name="Simpson J.R."/>
            <person name="Lauterbach L."/>
            <person name="Steele A.D."/>
            <person name="Gui C."/>
            <person name="Meng S."/>
            <person name="Li G."/>
            <person name="Viehrig K."/>
            <person name="Ye F."/>
            <person name="Su P."/>
            <person name="Kiefer A.F."/>
            <person name="Nichols A."/>
            <person name="Cepeda A.J."/>
            <person name="Yan W."/>
            <person name="Fan B."/>
            <person name="Jiang Y."/>
            <person name="Adhikari A."/>
            <person name="Zheng C.-J."/>
            <person name="Schuster L."/>
            <person name="Cowan T.M."/>
            <person name="Smanski M.J."/>
            <person name="Chevrette M.G."/>
            <person name="De Carvalho L.P.S."/>
            <person name="Shen B."/>
        </authorList>
    </citation>
    <scope>NUCLEOTIDE SEQUENCE [LARGE SCALE GENOMIC DNA]</scope>
    <source>
        <strain evidence="16 17">NPDC002593</strain>
    </source>
</reference>
<keyword evidence="9" id="KW-0677">Repeat</keyword>
<dbReference type="InterPro" id="IPR013217">
    <property type="entry name" value="Methyltransf_12"/>
</dbReference>
<feature type="region of interest" description="Disordered" evidence="13">
    <location>
        <begin position="1129"/>
        <end position="1152"/>
    </location>
</feature>
<dbReference type="SUPFAM" id="SSF52777">
    <property type="entry name" value="CoA-dependent acyltransferases"/>
    <property type="match status" value="4"/>
</dbReference>
<dbReference type="InterPro" id="IPR001227">
    <property type="entry name" value="Ac_transferase_dom_sf"/>
</dbReference>
<evidence type="ECO:0000256" key="10">
    <source>
        <dbReference type="ARBA" id="ARBA00023268"/>
    </source>
</evidence>
<dbReference type="InterPro" id="IPR029058">
    <property type="entry name" value="AB_hydrolase_fold"/>
</dbReference>
<dbReference type="Gene3D" id="3.40.50.12780">
    <property type="entry name" value="N-terminal domain of ligase-like"/>
    <property type="match status" value="1"/>
</dbReference>
<dbReference type="Gene3D" id="3.30.559.10">
    <property type="entry name" value="Chloramphenicol acetyltransferase-like domain"/>
    <property type="match status" value="2"/>
</dbReference>
<dbReference type="Gene3D" id="3.40.47.10">
    <property type="match status" value="1"/>
</dbReference>
<dbReference type="Gene3D" id="3.30.70.3290">
    <property type="match status" value="1"/>
</dbReference>
<dbReference type="Gene3D" id="3.40.50.150">
    <property type="entry name" value="Vaccinia Virus protein VP39"/>
    <property type="match status" value="1"/>
</dbReference>
<dbReference type="Gene3D" id="1.10.1200.10">
    <property type="entry name" value="ACP-like"/>
    <property type="match status" value="1"/>
</dbReference>
<dbReference type="Pfam" id="PF00550">
    <property type="entry name" value="PP-binding"/>
    <property type="match status" value="2"/>
</dbReference>
<dbReference type="CDD" id="cd00833">
    <property type="entry name" value="PKS"/>
    <property type="match status" value="1"/>
</dbReference>
<dbReference type="InterPro" id="IPR014043">
    <property type="entry name" value="Acyl_transferase_dom"/>
</dbReference>
<feature type="domain" description="Carrier" evidence="14">
    <location>
        <begin position="1042"/>
        <end position="1118"/>
    </location>
</feature>
<dbReference type="SUPFAM" id="SSF52151">
    <property type="entry name" value="FabD/lysophospholipase-like"/>
    <property type="match status" value="1"/>
</dbReference>
<dbReference type="SMART" id="SM00823">
    <property type="entry name" value="PKS_PP"/>
    <property type="match status" value="2"/>
</dbReference>
<protein>
    <recommendedName>
        <fullName evidence="4">Phenyloxazoline synthase MbtB</fullName>
    </recommendedName>
    <alternativeName>
        <fullName evidence="12">Mycobactin synthetase protein B</fullName>
    </alternativeName>
</protein>
<dbReference type="CDD" id="cd02440">
    <property type="entry name" value="AdoMet_MTases"/>
    <property type="match status" value="1"/>
</dbReference>
<keyword evidence="8" id="KW-0808">Transferase</keyword>
<feature type="region of interest" description="Disordered" evidence="13">
    <location>
        <begin position="460"/>
        <end position="480"/>
    </location>
</feature>
<keyword evidence="5" id="KW-0596">Phosphopantetheine</keyword>
<dbReference type="InterPro" id="IPR029063">
    <property type="entry name" value="SAM-dependent_MTases_sf"/>
</dbReference>
<dbReference type="InterPro" id="IPR023213">
    <property type="entry name" value="CAT-like_dom_sf"/>
</dbReference>
<dbReference type="InterPro" id="IPR014030">
    <property type="entry name" value="Ketoacyl_synth_N"/>
</dbReference>
<dbReference type="PANTHER" id="PTHR43775:SF37">
    <property type="entry name" value="SI:DKEY-61P9.11"/>
    <property type="match status" value="1"/>
</dbReference>
<dbReference type="SUPFAM" id="SSF47336">
    <property type="entry name" value="ACP-like"/>
    <property type="match status" value="2"/>
</dbReference>
<dbReference type="SUPFAM" id="SSF56801">
    <property type="entry name" value="Acetyl-CoA synthetase-like"/>
    <property type="match status" value="1"/>
</dbReference>
<dbReference type="InterPro" id="IPR014031">
    <property type="entry name" value="Ketoacyl_synth_C"/>
</dbReference>
<evidence type="ECO:0000256" key="4">
    <source>
        <dbReference type="ARBA" id="ARBA00016743"/>
    </source>
</evidence>
<dbReference type="Gene3D" id="3.30.300.30">
    <property type="match status" value="1"/>
</dbReference>
<comment type="caution">
    <text evidence="16">The sequence shown here is derived from an EMBL/GenBank/DDBJ whole genome shotgun (WGS) entry which is preliminary data.</text>
</comment>
<dbReference type="Pfam" id="PF02801">
    <property type="entry name" value="Ketoacyl-synt_C"/>
    <property type="match status" value="1"/>
</dbReference>
<dbReference type="Pfam" id="PF13193">
    <property type="entry name" value="AMP-binding_C"/>
    <property type="match status" value="1"/>
</dbReference>
<accession>A0ABW6RRY0</accession>
<comment type="cofactor">
    <cofactor evidence="1">
        <name>pantetheine 4'-phosphate</name>
        <dbReference type="ChEBI" id="CHEBI:47942"/>
    </cofactor>
</comment>
<dbReference type="InterPro" id="IPR001242">
    <property type="entry name" value="Condensation_dom"/>
</dbReference>
<dbReference type="SMART" id="SM00825">
    <property type="entry name" value="PKS_KS"/>
    <property type="match status" value="1"/>
</dbReference>
<dbReference type="Pfam" id="PF00501">
    <property type="entry name" value="AMP-binding"/>
    <property type="match status" value="1"/>
</dbReference>
<name>A0ABW6RRY0_9NOCA</name>
<feature type="domain" description="Carrier" evidence="14">
    <location>
        <begin position="2899"/>
        <end position="2976"/>
    </location>
</feature>
<dbReference type="CDD" id="cd19535">
    <property type="entry name" value="Cyc_NRPS"/>
    <property type="match status" value="1"/>
</dbReference>
<gene>
    <name evidence="16" type="ORF">ACFYXQ_03160</name>
</gene>
<dbReference type="InterPro" id="IPR009081">
    <property type="entry name" value="PP-bd_ACP"/>
</dbReference>
<dbReference type="InterPro" id="IPR057737">
    <property type="entry name" value="Condensation_MtbB-like"/>
</dbReference>
<evidence type="ECO:0000256" key="8">
    <source>
        <dbReference type="ARBA" id="ARBA00022679"/>
    </source>
</evidence>
<dbReference type="EMBL" id="JBIAQY010000001">
    <property type="protein sequence ID" value="MFF3566762.1"/>
    <property type="molecule type" value="Genomic_DNA"/>
</dbReference>
<dbReference type="InterPro" id="IPR042099">
    <property type="entry name" value="ANL_N_sf"/>
</dbReference>
<dbReference type="SUPFAM" id="SSF53901">
    <property type="entry name" value="Thiolase-like"/>
    <property type="match status" value="1"/>
</dbReference>
<dbReference type="InterPro" id="IPR020841">
    <property type="entry name" value="PKS_Beta-ketoAc_synthase_dom"/>
</dbReference>
<dbReference type="InterPro" id="IPR032821">
    <property type="entry name" value="PKS_assoc"/>
</dbReference>
<dbReference type="Gene3D" id="3.30.559.30">
    <property type="entry name" value="Nonribosomal peptide synthetase, condensation domain"/>
    <property type="match status" value="2"/>
</dbReference>
<dbReference type="InterPro" id="IPR000873">
    <property type="entry name" value="AMP-dep_synth/lig_dom"/>
</dbReference>
<evidence type="ECO:0000256" key="2">
    <source>
        <dbReference type="ARBA" id="ARBA00005102"/>
    </source>
</evidence>
<keyword evidence="17" id="KW-1185">Reference proteome</keyword>
<dbReference type="PANTHER" id="PTHR43775">
    <property type="entry name" value="FATTY ACID SYNTHASE"/>
    <property type="match status" value="1"/>
</dbReference>
<dbReference type="InterPro" id="IPR020845">
    <property type="entry name" value="AMP-binding_CS"/>
</dbReference>
<dbReference type="Pfam" id="PF00109">
    <property type="entry name" value="ketoacyl-synt"/>
    <property type="match status" value="1"/>
</dbReference>
<dbReference type="InterPro" id="IPR016035">
    <property type="entry name" value="Acyl_Trfase/lysoPLipase"/>
</dbReference>
<dbReference type="InterPro" id="IPR018201">
    <property type="entry name" value="Ketoacyl_synth_AS"/>
</dbReference>
<dbReference type="PROSITE" id="PS00606">
    <property type="entry name" value="KS3_1"/>
    <property type="match status" value="1"/>
</dbReference>
<dbReference type="InterPro" id="IPR045851">
    <property type="entry name" value="AMP-bd_C_sf"/>
</dbReference>
<dbReference type="Proteomes" id="UP001601992">
    <property type="component" value="Unassembled WGS sequence"/>
</dbReference>
<keyword evidence="10" id="KW-0511">Multifunctional enzyme</keyword>
<keyword evidence="7" id="KW-0436">Ligase</keyword>
<dbReference type="Gene3D" id="3.40.366.10">
    <property type="entry name" value="Malonyl-Coenzyme A Acyl Carrier Protein, domain 2"/>
    <property type="match status" value="1"/>
</dbReference>
<dbReference type="PROSITE" id="PS50075">
    <property type="entry name" value="CARRIER"/>
    <property type="match status" value="2"/>
</dbReference>
<dbReference type="InterPro" id="IPR010071">
    <property type="entry name" value="AA_adenyl_dom"/>
</dbReference>
<dbReference type="Pfam" id="PF08242">
    <property type="entry name" value="Methyltransf_12"/>
    <property type="match status" value="1"/>
</dbReference>
<dbReference type="InterPro" id="IPR016039">
    <property type="entry name" value="Thiolase-like"/>
</dbReference>
<evidence type="ECO:0000256" key="12">
    <source>
        <dbReference type="ARBA" id="ARBA00033440"/>
    </source>
</evidence>
<evidence type="ECO:0000256" key="6">
    <source>
        <dbReference type="ARBA" id="ARBA00022553"/>
    </source>
</evidence>
<evidence type="ECO:0000256" key="5">
    <source>
        <dbReference type="ARBA" id="ARBA00022450"/>
    </source>
</evidence>
<proteinExistence type="inferred from homology"/>
<dbReference type="Gene3D" id="3.40.50.1820">
    <property type="entry name" value="alpha/beta hydrolase"/>
    <property type="match status" value="1"/>
</dbReference>
<dbReference type="InterPro" id="IPR050091">
    <property type="entry name" value="PKS_NRPS_Biosynth_Enz"/>
</dbReference>
<comment type="similarity">
    <text evidence="3">Belongs to the ATP-dependent AMP-binding enzyme family. MbtB subfamily.</text>
</comment>
<dbReference type="InterPro" id="IPR006162">
    <property type="entry name" value="Ppantetheine_attach_site"/>
</dbReference>
<dbReference type="PROSITE" id="PS00012">
    <property type="entry name" value="PHOSPHOPANTETHEINE"/>
    <property type="match status" value="2"/>
</dbReference>
<dbReference type="Pfam" id="PF16197">
    <property type="entry name" value="KAsynt_C_assoc"/>
    <property type="match status" value="1"/>
</dbReference>
<dbReference type="InterPro" id="IPR036736">
    <property type="entry name" value="ACP-like_sf"/>
</dbReference>
<keyword evidence="6" id="KW-0597">Phosphoprotein</keyword>
<dbReference type="Pfam" id="PF00668">
    <property type="entry name" value="Condensation"/>
    <property type="match status" value="2"/>
</dbReference>
<dbReference type="SUPFAM" id="SSF53335">
    <property type="entry name" value="S-adenosyl-L-methionine-dependent methyltransferases"/>
    <property type="match status" value="1"/>
</dbReference>
<evidence type="ECO:0000313" key="17">
    <source>
        <dbReference type="Proteomes" id="UP001601992"/>
    </source>
</evidence>
<feature type="domain" description="Ketosynthase family 3 (KS3)" evidence="15">
    <location>
        <begin position="1616"/>
        <end position="2043"/>
    </location>
</feature>
<comment type="pathway">
    <text evidence="2">Siderophore biosynthesis; mycobactin biosynthesis.</text>
</comment>
<dbReference type="InterPro" id="IPR020806">
    <property type="entry name" value="PKS_PP-bd"/>
</dbReference>
<dbReference type="Gene3D" id="3.30.70.250">
    <property type="entry name" value="Malonyl-CoA ACP transacylase, ACP-binding"/>
    <property type="match status" value="1"/>
</dbReference>
<evidence type="ECO:0000259" key="14">
    <source>
        <dbReference type="PROSITE" id="PS50075"/>
    </source>
</evidence>
<evidence type="ECO:0000256" key="13">
    <source>
        <dbReference type="SAM" id="MobiDB-lite"/>
    </source>
</evidence>
<evidence type="ECO:0000313" key="16">
    <source>
        <dbReference type="EMBL" id="MFF3566762.1"/>
    </source>
</evidence>
<evidence type="ECO:0000256" key="11">
    <source>
        <dbReference type="ARBA" id="ARBA00029443"/>
    </source>
</evidence>
<dbReference type="PROSITE" id="PS00455">
    <property type="entry name" value="AMP_BINDING"/>
    <property type="match status" value="1"/>
</dbReference>
<comment type="similarity">
    <text evidence="11">In the C-terminal section; belongs to the NRP synthetase family.</text>
</comment>
<evidence type="ECO:0000256" key="3">
    <source>
        <dbReference type="ARBA" id="ARBA00007380"/>
    </source>
</evidence>
<organism evidence="16 17">
    <name type="scientific">Nocardia jiangxiensis</name>
    <dbReference type="NCBI Taxonomy" id="282685"/>
    <lineage>
        <taxon>Bacteria</taxon>
        <taxon>Bacillati</taxon>
        <taxon>Actinomycetota</taxon>
        <taxon>Actinomycetes</taxon>
        <taxon>Mycobacteriales</taxon>
        <taxon>Nocardiaceae</taxon>
        <taxon>Nocardia</taxon>
    </lineage>
</organism>
<evidence type="ECO:0000256" key="7">
    <source>
        <dbReference type="ARBA" id="ARBA00022598"/>
    </source>
</evidence>
<dbReference type="NCBIfam" id="TIGR01733">
    <property type="entry name" value="AA-adenyl-dom"/>
    <property type="match status" value="1"/>
</dbReference>
<dbReference type="InterPro" id="IPR025110">
    <property type="entry name" value="AMP-bd_C"/>
</dbReference>
<sequence>MTTERFEPFPLTDTQRAYLIGRGDFYPLGNVSTHAYLEYRCVIDPDRFAVAWARVVDRHDMLRAVVDPRTATQRILTEVPDSGLVLRDLRGIDESAAAAQLAAIRDTMAHEVRACDRYPIFGMALSLLSDTDRAHEVQARLHVGIDGLTLDYASWHVLLRDLSIFYDDPETTPPELTCSFRDYVLAAQDLADPEDIAEADEYWDRVLPDLPGPPQLPLRREPESVTHPRFDRLDDCLDASTWSRLQTSATEHGLTASGLMIAAFAQVVAHWSATPRFTLNVPRMGRNERLDGVQDVAGEFATFTLLDIDASEREPFTDFAFRAQRRMWEALEHGVISGTELLRRLGELHGAEHGPVLMPVVLTSTLAFSKGDSALVRALEPVYHITSTPQVYLDVQLEERLGELYINWDYVCDVLRPGVIEAMFAAWSALLRNLASDETHWRSVDPIGLDAALTVGAQGRPGGDSIGLDPTESADEQSRHSNDLTGLDAAVVNDEGARQNSVSADCAVPNAVHEISPALIEDNALAHNDFLEQVRTRPEAPAVRGADGREFTYAQVHARASAIAWWLSEVSPEPDAPEPIVAIVMGKSPVQIAAAIGVLCAGMAYLPIDPELPTSSIAALLERARPIALLTDTATEQVLPQGAPPTLAVDRLAPSPQLGLPQTTTTARSLAYLLPTSGSTGEPKLVAVEHGGVVNCLRATARTFGIGPQDRSLAVTALHHDMSLFDVFGVLGAGGCVVVPDAARRTDPQHWLVLMSEHGVTLWNSVPAMMRMLLDYHRENPAAELGSVPLRLSFLGGDWFPLELAADYRAIFDTAELVSVGGPTETTLWNIWHDVGDPADYPDWISVPYGKPIPGARYHLLDERGFECPDWVVGEMCCSGIGVAREYRGDPELTAQRFVRHPVTGDRLYRTGDLGRRRPDGTLEFIGRRDSQVQLRGRRVEPSAVEAALRTHPEVRNAVVTAVPQTSGPGHRALIAHVVADTDEPTLRAHLLDRVAGYLVPSRILVLEKLPLTAGGKVDRARLTARGHAALSESVAVETDSTTDSALTTVIAAAWAEVLGLDRVGPHDNFFALGGDSLSATRILARLRRELAGCEVSARAVLAGIDVATCARELLAHAGQAIEQAARRALDDGPAPESTGPRTTFEGGSAPVTGTLSAAQRRMWFAERLAPGRAANHLAVTIRLDDALDPDALCAALADVVARHTVLRTVYRVDANGLPTQHILDWSRDETSRTAPVGDPNTRTDAVRPLEVARISDPDPIAHAHAEAIRPFDLSAELPIRAGLARDETGDGWLLWIALHHIAFDNNCWDILFGDLSAAYRTRRDGEVPALGTAGRYLDYALAEDDRARSVEYATARDYWRSRPLQARPGSALPPRGGRRAVRELTASDLDAVAETARTHRISETTVLMTAAAMTIARRTGRDTVALAVPVIDRGAPGAESVLGNFGNLVLVDIDLAADDPLAEVAARSIEAYAHQQVPFDVVVADQRAARPGESGPLFEAVFSARGELAGELALDGVRTTLTPIDLATARFDLVLESVDSGGGRQLGVVADRDRYPADDIESLLGEFHTTLIGLCSPTQPTPQAPSACHPPTTARKEVQMTGTNEFEELPEGPDADAIAVIGMDGRFPGAPDLTTFWDNLIEGREGAEEFSLAQFLAAGGTEAEYNDPALVRVASTVEGIDRFDADFFGYRPSEAELIDPQQRLFLECCHQALQQSGQVPDRFDGRIGVYAGSSQSRYFLENVYPHVMDQANSMASLPATSGSSPGGIATRVAYKLGLTGPAMSVQTACSTSLVAIHVACQDLLSYQCDVALAGGASLNPNPHQGYQAIADGPLSPDGRCRAFDAGANGMFPGDGVGVVVLKRLADALADGDPIRAVIKGSAVNNDGNRKAGYGAPSAPGQVEVILAAQAAAGTTPEDIGYVEAHGTGTPVGDPIELRALDDAFRTGTDRTGYCLLGSVKTNLGHLDAAAGVAGFIKTVLALENRTIPPSLHYSAPNPLFDLDASPFRVVTGPTEWTESLPELAAVSSFGIGGTNAHVILGRAPQRESDRGNSGAPEVLALSARTPEALGQAAEQLAAHLAAHPQLDLADVAHTLRVGREDYEFRTAVTASGIDEARDALAAAAPAHARADRPVVFVLPGGGTDYARMGLGLYTSEPAFREVIDAAAAVAEPLTGVDLIAQLRDPEGFTESGDSAVAFAGIVATEIGLAATLARYGVTPAALIGHSLGEYAAACIAGVMSLEDTIRVVIERARLLDRAGGAATSVLLGTDELAEYLTANLGIATVNGPLHTTVSGPVDEIAALETALEVKGVDVNRLPLPAVHSSLLDPELPALAKVLVSVTLSAPRIPVISNVSGTWLTAAEAADPDYWLRHTRQTVRFADGIDTLVKEHAPLFVEAGPGRGLTRLIELQAGKDAVGAPAMRHRRDESEDRIVLLQALGGIWAGGGAVDLALTSSPAAQKVTLPGYAYQRRRFWIDPPARSATRRFDLFGYLDRREDELRQQIPVEHVEQGLDSRLEALCALYVTRFLREIGCATAPGTLIDPAAIAAEQKFVAPYERFFDALLSLLLADGYAVREGDRLRITDKPCDAGELDRERAALLTQYPDAEEELAFLDYCSARYRQVCTGEIAGTEVMFANGSDDRSTDVVDKRLAHSDVAIYTRLVGSALRELAAGRDRPLRILEVGAGQGYLTWVVAEAVHGAPVEYTFTDLGRSFVVAAQRKAQEEGYDWMRFGVLDVTSDAEAQGFTEPFDVVLAFNVLHATPELATTVSEVHSLLAPGGSLLLLESAQQRRVSMLTAGLFEGWWYFTDSLRTHSPLVSPKQWAELLRGAGFAEVRVQADVDAHEGPIPVDHALIIGTRALTGTADAPEQQAPAGRGMFGGGSAFNARPNLSVPYREPDGPLQGRIAEAWQAVLGIDKVGADDDFFDLGGESLLAMQLVTSLRKELGVSLSVKQFFSSGNLTVTGLAELVERARSDNGAERAADVIIPSARRAVRS</sequence>
<dbReference type="SMART" id="SM00827">
    <property type="entry name" value="PKS_AT"/>
    <property type="match status" value="1"/>
</dbReference>
<evidence type="ECO:0000256" key="1">
    <source>
        <dbReference type="ARBA" id="ARBA00001957"/>
    </source>
</evidence>
<dbReference type="Pfam" id="PF00698">
    <property type="entry name" value="Acyl_transf_1"/>
    <property type="match status" value="1"/>
</dbReference>
<evidence type="ECO:0000256" key="9">
    <source>
        <dbReference type="ARBA" id="ARBA00022737"/>
    </source>
</evidence>
<dbReference type="PROSITE" id="PS52004">
    <property type="entry name" value="KS3_2"/>
    <property type="match status" value="1"/>
</dbReference>
<dbReference type="RefSeq" id="WP_387402487.1">
    <property type="nucleotide sequence ID" value="NZ_JBIAQY010000001.1"/>
</dbReference>